<evidence type="ECO:0000313" key="2">
    <source>
        <dbReference type="EMBL" id="CAI9722844.1"/>
    </source>
</evidence>
<organism evidence="2 3">
    <name type="scientific">Octopus vulgaris</name>
    <name type="common">Common octopus</name>
    <dbReference type="NCBI Taxonomy" id="6645"/>
    <lineage>
        <taxon>Eukaryota</taxon>
        <taxon>Metazoa</taxon>
        <taxon>Spiralia</taxon>
        <taxon>Lophotrochozoa</taxon>
        <taxon>Mollusca</taxon>
        <taxon>Cephalopoda</taxon>
        <taxon>Coleoidea</taxon>
        <taxon>Octopodiformes</taxon>
        <taxon>Octopoda</taxon>
        <taxon>Incirrata</taxon>
        <taxon>Octopodidae</taxon>
        <taxon>Octopus</taxon>
    </lineage>
</organism>
<proteinExistence type="predicted"/>
<name>A0AA36AVJ3_OCTVU</name>
<accession>A0AA36AVJ3</accession>
<gene>
    <name evidence="2" type="ORF">OCTVUL_1B002477</name>
</gene>
<keyword evidence="1" id="KW-0812">Transmembrane</keyword>
<keyword evidence="3" id="KW-1185">Reference proteome</keyword>
<keyword evidence="1" id="KW-0472">Membrane</keyword>
<evidence type="ECO:0000313" key="3">
    <source>
        <dbReference type="Proteomes" id="UP001162480"/>
    </source>
</evidence>
<protein>
    <recommendedName>
        <fullName evidence="4">Reverse transcriptase domain-containing protein</fullName>
    </recommendedName>
</protein>
<reference evidence="2" key="1">
    <citation type="submission" date="2023-08" db="EMBL/GenBank/DDBJ databases">
        <authorList>
            <person name="Alioto T."/>
            <person name="Alioto T."/>
            <person name="Gomez Garrido J."/>
        </authorList>
    </citation>
    <scope>NUCLEOTIDE SEQUENCE</scope>
</reference>
<evidence type="ECO:0008006" key="4">
    <source>
        <dbReference type="Google" id="ProtNLM"/>
    </source>
</evidence>
<dbReference type="AlphaFoldDB" id="A0AA36AVJ3"/>
<dbReference type="EMBL" id="OX597818">
    <property type="protein sequence ID" value="CAI9722844.1"/>
    <property type="molecule type" value="Genomic_DNA"/>
</dbReference>
<sequence>MQNKTSKLEAIAAKLGLKVNRDKSKIMCVNEENSERITLETSELEDVTEFTYLGSKITFLGGSDEDTKTRIITNVAISQRLKMSSLILILNILLIAVPSGLGGFIRKSSAKERFAYNQNSEAGNLVPLEEENSNIPPYYLPNIIRVLMKRSKLRSARNASALDKMFDFGYKSRYSAADDLAAGALLNYQLKKAGRRRRDVKPIRLYFRKYMPLPQQLF</sequence>
<keyword evidence="1" id="KW-1133">Transmembrane helix</keyword>
<feature type="transmembrane region" description="Helical" evidence="1">
    <location>
        <begin position="86"/>
        <end position="105"/>
    </location>
</feature>
<dbReference type="Proteomes" id="UP001162480">
    <property type="component" value="Chromosome 5"/>
</dbReference>
<evidence type="ECO:0000256" key="1">
    <source>
        <dbReference type="SAM" id="Phobius"/>
    </source>
</evidence>